<feature type="signal peptide" evidence="1">
    <location>
        <begin position="1"/>
        <end position="23"/>
    </location>
</feature>
<evidence type="ECO:0000259" key="2">
    <source>
        <dbReference type="Pfam" id="PF13349"/>
    </source>
</evidence>
<reference evidence="3 4" key="1">
    <citation type="submission" date="2018-11" db="EMBL/GenBank/DDBJ databases">
        <authorList>
            <person name="Zhou Z."/>
            <person name="Wang G."/>
        </authorList>
    </citation>
    <scope>NUCLEOTIDE SEQUENCE [LARGE SCALE GENOMIC DNA]</scope>
    <source>
        <strain evidence="3 4">KCTC52004</strain>
    </source>
</reference>
<keyword evidence="4" id="KW-1185">Reference proteome</keyword>
<proteinExistence type="predicted"/>
<feature type="chain" id="PRO_5017947401" description="DUF4097 domain-containing protein" evidence="1">
    <location>
        <begin position="24"/>
        <end position="290"/>
    </location>
</feature>
<dbReference type="OrthoDB" id="937739at2"/>
<dbReference type="EMBL" id="RQJO01000009">
    <property type="protein sequence ID" value="RRB02455.1"/>
    <property type="molecule type" value="Genomic_DNA"/>
</dbReference>
<gene>
    <name evidence="3" type="ORF">EHT25_18530</name>
</gene>
<evidence type="ECO:0000256" key="1">
    <source>
        <dbReference type="SAM" id="SignalP"/>
    </source>
</evidence>
<feature type="domain" description="DUF4097" evidence="2">
    <location>
        <begin position="149"/>
        <end position="256"/>
    </location>
</feature>
<protein>
    <recommendedName>
        <fullName evidence="2">DUF4097 domain-containing protein</fullName>
    </recommendedName>
</protein>
<keyword evidence="1" id="KW-0732">Signal</keyword>
<organism evidence="3 4">
    <name type="scientific">Larkinella rosea</name>
    <dbReference type="NCBI Taxonomy" id="2025312"/>
    <lineage>
        <taxon>Bacteria</taxon>
        <taxon>Pseudomonadati</taxon>
        <taxon>Bacteroidota</taxon>
        <taxon>Cytophagia</taxon>
        <taxon>Cytophagales</taxon>
        <taxon>Spirosomataceae</taxon>
        <taxon>Larkinella</taxon>
    </lineage>
</organism>
<evidence type="ECO:0000313" key="3">
    <source>
        <dbReference type="EMBL" id="RRB02455.1"/>
    </source>
</evidence>
<comment type="caution">
    <text evidence="3">The sequence shown here is derived from an EMBL/GenBank/DDBJ whole genome shotgun (WGS) entry which is preliminary data.</text>
</comment>
<dbReference type="RefSeq" id="WP_124876619.1">
    <property type="nucleotide sequence ID" value="NZ_RQJO01000009.1"/>
</dbReference>
<name>A0A3P1BN45_9BACT</name>
<dbReference type="InterPro" id="IPR025164">
    <property type="entry name" value="Toastrack_DUF4097"/>
</dbReference>
<dbReference type="AlphaFoldDB" id="A0A3P1BN45"/>
<accession>A0A3P1BN45</accession>
<dbReference type="Proteomes" id="UP000271925">
    <property type="component" value="Unassembled WGS sequence"/>
</dbReference>
<sequence>MKSIITLFLVGLVAYGIPSSAQSQEFKDHISKEFTLSKDAGSSTLAIYNISGFIKVEGYSGTKVTLEIDRRISAKTAELLEQGKKEFLLQFDQDADTIMAYIAQPYDSRPNQNNWRNNGTNHRRIDYKYDLEFTVKVPYSMNLHVSTVNNGDVTVKDVTGSLHANNVNGAIKLTNIKGATTAHTINGNVEANYLATPPEKSKYYTLNGDIKISYPANLSADLSFKSFQGEFYTDFPDAELLPVKVTKTEEKTNSGTVYKLTKDASIRIGKGGQTLRFETFNGNVYIKKQS</sequence>
<evidence type="ECO:0000313" key="4">
    <source>
        <dbReference type="Proteomes" id="UP000271925"/>
    </source>
</evidence>
<dbReference type="Pfam" id="PF13349">
    <property type="entry name" value="DUF4097"/>
    <property type="match status" value="1"/>
</dbReference>